<dbReference type="AlphaFoldDB" id="A0A0W8EXZ4"/>
<sequence>MAVTSTSDQGAGSPCFTSAYPANGPAGPGVPGTSAPYHASGYIP</sequence>
<dbReference type="EMBL" id="LNQE01001715">
    <property type="protein sequence ID" value="KUG13446.1"/>
    <property type="molecule type" value="Genomic_DNA"/>
</dbReference>
<accession>A0A0W8EXZ4</accession>
<reference evidence="2" key="1">
    <citation type="journal article" date="2015" name="Proc. Natl. Acad. Sci. U.S.A.">
        <title>Networks of energetic and metabolic interactions define dynamics in microbial communities.</title>
        <authorList>
            <person name="Embree M."/>
            <person name="Liu J.K."/>
            <person name="Al-Bassam M.M."/>
            <person name="Zengler K."/>
        </authorList>
    </citation>
    <scope>NUCLEOTIDE SEQUENCE</scope>
</reference>
<feature type="compositionally biased region" description="Polar residues" evidence="1">
    <location>
        <begin position="1"/>
        <end position="10"/>
    </location>
</feature>
<name>A0A0W8EXZ4_9ZZZZ</name>
<organism evidence="2">
    <name type="scientific">hydrocarbon metagenome</name>
    <dbReference type="NCBI Taxonomy" id="938273"/>
    <lineage>
        <taxon>unclassified sequences</taxon>
        <taxon>metagenomes</taxon>
        <taxon>ecological metagenomes</taxon>
    </lineage>
</organism>
<gene>
    <name evidence="2" type="ORF">ASZ90_016361</name>
</gene>
<feature type="region of interest" description="Disordered" evidence="1">
    <location>
        <begin position="1"/>
        <end position="44"/>
    </location>
</feature>
<evidence type="ECO:0000313" key="2">
    <source>
        <dbReference type="EMBL" id="KUG13446.1"/>
    </source>
</evidence>
<comment type="caution">
    <text evidence="2">The sequence shown here is derived from an EMBL/GenBank/DDBJ whole genome shotgun (WGS) entry which is preliminary data.</text>
</comment>
<proteinExistence type="predicted"/>
<evidence type="ECO:0000256" key="1">
    <source>
        <dbReference type="SAM" id="MobiDB-lite"/>
    </source>
</evidence>
<protein>
    <submittedName>
        <fullName evidence="2">Uncharacterized protein</fullName>
    </submittedName>
</protein>